<keyword evidence="2" id="KW-1133">Transmembrane helix</keyword>
<accession>A0A412G5Q0</accession>
<dbReference type="PANTHER" id="PTHR33392:SF6">
    <property type="entry name" value="POLYISOPRENYL-TEICHOIC ACID--PEPTIDOGLYCAN TEICHOIC ACID TRANSFERASE TAGU"/>
    <property type="match status" value="1"/>
</dbReference>
<organism evidence="4 5">
    <name type="scientific">Holdemania filiformis</name>
    <dbReference type="NCBI Taxonomy" id="61171"/>
    <lineage>
        <taxon>Bacteria</taxon>
        <taxon>Bacillati</taxon>
        <taxon>Bacillota</taxon>
        <taxon>Erysipelotrichia</taxon>
        <taxon>Erysipelotrichales</taxon>
        <taxon>Erysipelotrichaceae</taxon>
        <taxon>Holdemania</taxon>
    </lineage>
</organism>
<evidence type="ECO:0000256" key="1">
    <source>
        <dbReference type="ARBA" id="ARBA00006068"/>
    </source>
</evidence>
<feature type="transmembrane region" description="Helical" evidence="2">
    <location>
        <begin position="53"/>
        <end position="75"/>
    </location>
</feature>
<gene>
    <name evidence="4" type="ORF">DWY25_02545</name>
</gene>
<feature type="transmembrane region" description="Helical" evidence="2">
    <location>
        <begin position="12"/>
        <end position="32"/>
    </location>
</feature>
<keyword evidence="5" id="KW-1185">Reference proteome</keyword>
<evidence type="ECO:0000313" key="5">
    <source>
        <dbReference type="Proteomes" id="UP000284178"/>
    </source>
</evidence>
<reference evidence="4 5" key="1">
    <citation type="submission" date="2018-08" db="EMBL/GenBank/DDBJ databases">
        <title>A genome reference for cultivated species of the human gut microbiota.</title>
        <authorList>
            <person name="Zou Y."/>
            <person name="Xue W."/>
            <person name="Luo G."/>
        </authorList>
    </citation>
    <scope>NUCLEOTIDE SEQUENCE [LARGE SCALE GENOMIC DNA]</scope>
    <source>
        <strain evidence="4 5">AF24-29</strain>
    </source>
</reference>
<comment type="similarity">
    <text evidence="1">Belongs to the LytR/CpsA/Psr (LCP) family.</text>
</comment>
<proteinExistence type="inferred from homology"/>
<keyword evidence="2" id="KW-0472">Membrane</keyword>
<dbReference type="EMBL" id="QRUP01000002">
    <property type="protein sequence ID" value="RGR76251.1"/>
    <property type="molecule type" value="Genomic_DNA"/>
</dbReference>
<keyword evidence="2" id="KW-0812">Transmembrane</keyword>
<dbReference type="InterPro" id="IPR050922">
    <property type="entry name" value="LytR/CpsA/Psr_CW_biosynth"/>
</dbReference>
<feature type="domain" description="Cell envelope-related transcriptional attenuator" evidence="3">
    <location>
        <begin position="131"/>
        <end position="278"/>
    </location>
</feature>
<dbReference type="Pfam" id="PF03816">
    <property type="entry name" value="LytR_cpsA_psr"/>
    <property type="match status" value="1"/>
</dbReference>
<evidence type="ECO:0000313" key="4">
    <source>
        <dbReference type="EMBL" id="RGR76251.1"/>
    </source>
</evidence>
<dbReference type="AlphaFoldDB" id="A0A412G5Q0"/>
<name>A0A412G5Q0_9FIRM</name>
<sequence length="387" mass="44608">MAARGTLGKGFIGMLFTNPFFNVWVGEAYLFLFSNKGCDKLKRKKQRNKTKTLLLIAGVLIALILGLILSGNLYIDSLLNKTIRSRKLTDEDAMINQEVLDQVKNHHIVNIALFGADNKEIAQWNNYEMERSDATKIISLDFDAKKIKITSLQRDTLIWIPEPYNDYDKLNHAHWRGGPELAVKMLNYNFDLDITQYVGFSFEALETLVDLVDGIDITLPDGLLAQRVIDAGATRDGNVFHLKGKQALDYCRVRSTDDDFHRMDRQNEVILKIIEKLSKKNLIELMDIVNEMLPYIETNLTNNEIKNYVSSLLSFDLKHLDQFQIPSKGMDSIEMVIEYNGFSPIYMMENYEELAKELHWNIYEDKDYQPSSTIVQLEQNIQREFGS</sequence>
<dbReference type="NCBIfam" id="TIGR00350">
    <property type="entry name" value="lytR_cpsA_psr"/>
    <property type="match status" value="1"/>
</dbReference>
<dbReference type="InterPro" id="IPR004474">
    <property type="entry name" value="LytR_CpsA_psr"/>
</dbReference>
<dbReference type="Gene3D" id="3.40.630.190">
    <property type="entry name" value="LCP protein"/>
    <property type="match status" value="1"/>
</dbReference>
<comment type="caution">
    <text evidence="4">The sequence shown here is derived from an EMBL/GenBank/DDBJ whole genome shotgun (WGS) entry which is preliminary data.</text>
</comment>
<dbReference type="Proteomes" id="UP000284178">
    <property type="component" value="Unassembled WGS sequence"/>
</dbReference>
<protein>
    <submittedName>
        <fullName evidence="4">LytR family transcriptional regulator</fullName>
    </submittedName>
</protein>
<evidence type="ECO:0000256" key="2">
    <source>
        <dbReference type="SAM" id="Phobius"/>
    </source>
</evidence>
<evidence type="ECO:0000259" key="3">
    <source>
        <dbReference type="Pfam" id="PF03816"/>
    </source>
</evidence>
<dbReference type="PANTHER" id="PTHR33392">
    <property type="entry name" value="POLYISOPRENYL-TEICHOIC ACID--PEPTIDOGLYCAN TEICHOIC ACID TRANSFERASE TAGU"/>
    <property type="match status" value="1"/>
</dbReference>